<accession>A0A7W5ZTE9</accession>
<reference evidence="1 2" key="1">
    <citation type="submission" date="2020-08" db="EMBL/GenBank/DDBJ databases">
        <title>Genomic Encyclopedia of Type Strains, Phase IV (KMG-IV): sequencing the most valuable type-strain genomes for metagenomic binning, comparative biology and taxonomic classification.</title>
        <authorList>
            <person name="Goeker M."/>
        </authorList>
    </citation>
    <scope>NUCLEOTIDE SEQUENCE [LARGE SCALE GENOMIC DNA]</scope>
    <source>
        <strain evidence="1 2">DSM 17976</strain>
    </source>
</reference>
<evidence type="ECO:0000313" key="1">
    <source>
        <dbReference type="EMBL" id="MBB3841227.1"/>
    </source>
</evidence>
<proteinExistence type="predicted"/>
<evidence type="ECO:0000313" key="2">
    <source>
        <dbReference type="Proteomes" id="UP000541352"/>
    </source>
</evidence>
<protein>
    <submittedName>
        <fullName evidence="1">Uncharacterized protein</fullName>
    </submittedName>
</protein>
<keyword evidence="2" id="KW-1185">Reference proteome</keyword>
<sequence>MTQVTYSFDNTIKQTIQLLRLQKHQAGFPFMIESRGELNSNQAFMEYANGIIEVVEFDKEFRSYSFVRRLSSIEASEIRQKYLFGV</sequence>
<organism evidence="1 2">
    <name type="scientific">Runella defluvii</name>
    <dbReference type="NCBI Taxonomy" id="370973"/>
    <lineage>
        <taxon>Bacteria</taxon>
        <taxon>Pseudomonadati</taxon>
        <taxon>Bacteroidota</taxon>
        <taxon>Cytophagia</taxon>
        <taxon>Cytophagales</taxon>
        <taxon>Spirosomataceae</taxon>
        <taxon>Runella</taxon>
    </lineage>
</organism>
<name>A0A7W5ZTE9_9BACT</name>
<comment type="caution">
    <text evidence="1">The sequence shown here is derived from an EMBL/GenBank/DDBJ whole genome shotgun (WGS) entry which is preliminary data.</text>
</comment>
<gene>
    <name evidence="1" type="ORF">FHS57_005249</name>
</gene>
<dbReference type="AlphaFoldDB" id="A0A7W5ZTE9"/>
<dbReference type="RefSeq" id="WP_183978748.1">
    <property type="nucleotide sequence ID" value="NZ_JACIBY010000015.1"/>
</dbReference>
<dbReference type="EMBL" id="JACIBY010000015">
    <property type="protein sequence ID" value="MBB3841227.1"/>
    <property type="molecule type" value="Genomic_DNA"/>
</dbReference>
<dbReference type="Proteomes" id="UP000541352">
    <property type="component" value="Unassembled WGS sequence"/>
</dbReference>